<organism evidence="2 3">
    <name type="scientific">Orlajensenia flava</name>
    <dbReference type="NCBI Taxonomy" id="2565934"/>
    <lineage>
        <taxon>Bacteria</taxon>
        <taxon>Bacillati</taxon>
        <taxon>Actinomycetota</taxon>
        <taxon>Actinomycetes</taxon>
        <taxon>Micrococcales</taxon>
        <taxon>Microbacteriaceae</taxon>
        <taxon>Orlajensenia</taxon>
    </lineage>
</organism>
<keyword evidence="1" id="KW-1133">Transmembrane helix</keyword>
<gene>
    <name evidence="2" type="ORF">E6C70_14065</name>
</gene>
<accession>A0A4S4FL93</accession>
<keyword evidence="1" id="KW-0472">Membrane</keyword>
<protein>
    <submittedName>
        <fullName evidence="2">Uncharacterized protein</fullName>
    </submittedName>
</protein>
<reference evidence="2 3" key="1">
    <citation type="submission" date="2019-04" db="EMBL/GenBank/DDBJ databases">
        <authorList>
            <person name="Jiang L."/>
        </authorList>
    </citation>
    <scope>NUCLEOTIDE SEQUENCE [LARGE SCALE GENOMIC DNA]</scope>
    <source>
        <strain evidence="2 3">YIM 131861</strain>
    </source>
</reference>
<evidence type="ECO:0000256" key="1">
    <source>
        <dbReference type="SAM" id="Phobius"/>
    </source>
</evidence>
<name>A0A4S4FL93_9MICO</name>
<dbReference type="Proteomes" id="UP000307380">
    <property type="component" value="Unassembled WGS sequence"/>
</dbReference>
<sequence>MIYDGECPSSLTCFADGAVSMTLVLVVAPALVLLATAARLIEDAIPVQPHPESTKGPAH</sequence>
<keyword evidence="1" id="KW-0812">Transmembrane</keyword>
<proteinExistence type="predicted"/>
<evidence type="ECO:0000313" key="3">
    <source>
        <dbReference type="Proteomes" id="UP000307380"/>
    </source>
</evidence>
<evidence type="ECO:0000313" key="2">
    <source>
        <dbReference type="EMBL" id="THG31180.1"/>
    </source>
</evidence>
<keyword evidence="3" id="KW-1185">Reference proteome</keyword>
<dbReference type="RefSeq" id="WP_136425187.1">
    <property type="nucleotide sequence ID" value="NZ_SSSN01000012.1"/>
</dbReference>
<comment type="caution">
    <text evidence="2">The sequence shown here is derived from an EMBL/GenBank/DDBJ whole genome shotgun (WGS) entry which is preliminary data.</text>
</comment>
<dbReference type="EMBL" id="SSSN01000012">
    <property type="protein sequence ID" value="THG31180.1"/>
    <property type="molecule type" value="Genomic_DNA"/>
</dbReference>
<dbReference type="AlphaFoldDB" id="A0A4S4FL93"/>
<feature type="transmembrane region" description="Helical" evidence="1">
    <location>
        <begin position="18"/>
        <end position="41"/>
    </location>
</feature>